<dbReference type="RefSeq" id="WP_021238779.1">
    <property type="nucleotide sequence ID" value="NZ_ATHO01000109.1"/>
</dbReference>
<gene>
    <name evidence="16" type="ORF">L288_12805</name>
</gene>
<keyword evidence="10 11" id="KW-0998">Cell outer membrane</keyword>
<dbReference type="Gene3D" id="2.40.170.20">
    <property type="entry name" value="TonB-dependent receptor, beta-barrel domain"/>
    <property type="match status" value="1"/>
</dbReference>
<evidence type="ECO:0000256" key="11">
    <source>
        <dbReference type="PROSITE-ProRule" id="PRU01360"/>
    </source>
</evidence>
<keyword evidence="5 11" id="KW-0812">Transmembrane</keyword>
<keyword evidence="2 11" id="KW-0813">Transport</keyword>
<dbReference type="PATRIC" id="fig|1329909.3.peg.2477"/>
<evidence type="ECO:0000256" key="8">
    <source>
        <dbReference type="ARBA" id="ARBA00023077"/>
    </source>
</evidence>
<dbReference type="EMBL" id="ATHO01000109">
    <property type="protein sequence ID" value="EQB05519.1"/>
    <property type="molecule type" value="Genomic_DNA"/>
</dbReference>
<dbReference type="Pfam" id="PF07715">
    <property type="entry name" value="Plug"/>
    <property type="match status" value="1"/>
</dbReference>
<dbReference type="InterPro" id="IPR036942">
    <property type="entry name" value="Beta-barrel_TonB_sf"/>
</dbReference>
<evidence type="ECO:0000313" key="17">
    <source>
        <dbReference type="Proteomes" id="UP000015525"/>
    </source>
</evidence>
<protein>
    <recommendedName>
        <fullName evidence="18">TonB-denpendent receptor</fullName>
    </recommendedName>
</protein>
<feature type="domain" description="TonB-dependent receptor-like beta-barrel" evidence="14">
    <location>
        <begin position="289"/>
        <end position="668"/>
    </location>
</feature>
<evidence type="ECO:0008006" key="18">
    <source>
        <dbReference type="Google" id="ProtNLM"/>
    </source>
</evidence>
<keyword evidence="4" id="KW-0410">Iron transport</keyword>
<evidence type="ECO:0000256" key="13">
    <source>
        <dbReference type="SAM" id="SignalP"/>
    </source>
</evidence>
<evidence type="ECO:0000256" key="7">
    <source>
        <dbReference type="ARBA" id="ARBA00023065"/>
    </source>
</evidence>
<evidence type="ECO:0000256" key="3">
    <source>
        <dbReference type="ARBA" id="ARBA00022452"/>
    </source>
</evidence>
<keyword evidence="17" id="KW-1185">Reference proteome</keyword>
<keyword evidence="6" id="KW-0408">Iron</keyword>
<organism evidence="16 17">
    <name type="scientific">Sphingobium quisquiliarum P25</name>
    <dbReference type="NCBI Taxonomy" id="1329909"/>
    <lineage>
        <taxon>Bacteria</taxon>
        <taxon>Pseudomonadati</taxon>
        <taxon>Pseudomonadota</taxon>
        <taxon>Alphaproteobacteria</taxon>
        <taxon>Sphingomonadales</taxon>
        <taxon>Sphingomonadaceae</taxon>
        <taxon>Sphingobium</taxon>
    </lineage>
</organism>
<keyword evidence="9 11" id="KW-0472">Membrane</keyword>
<comment type="caution">
    <text evidence="16">The sequence shown here is derived from an EMBL/GenBank/DDBJ whole genome shotgun (WGS) entry which is preliminary data.</text>
</comment>
<feature type="signal peptide" evidence="13">
    <location>
        <begin position="1"/>
        <end position="30"/>
    </location>
</feature>
<feature type="chain" id="PRO_5004577007" description="TonB-denpendent receptor" evidence="13">
    <location>
        <begin position="31"/>
        <end position="766"/>
    </location>
</feature>
<name>T0I7B0_9SPHN</name>
<dbReference type="AlphaFoldDB" id="T0I7B0"/>
<feature type="domain" description="TonB-dependent receptor plug" evidence="15">
    <location>
        <begin position="64"/>
        <end position="175"/>
    </location>
</feature>
<sequence length="766" mass="83479">MKPNKLKLPHGWMLTGTAMGMLLCPIAAHAQMQAAPDARLVADETGAGGLDEIVVTAEKRETNLQKTPISISVLGEQALANRHVQSLLDLQDGAVPSLRIGPNFTRNSALSVGIRGITGGDSNQPSRDAGIGVYIDGVYLGRAQGLGMALMDIERIEVLKGPQGTLFGRNSVGGAVSIVSKKPSGEFGLRQTLGLRNYNGYSSETHLDLPSFANIALKFDAVFLKRDGVVENRLEGADDFNRFDRRGVHGAALWEPSADFSAQIDADYSYDVTTPYYVQLLNLSPTAYPLAPLVKVQPDRAKTADIGVPQRENVGETYGVSLHLKWKVSDAAELRSISAYRHLEQDQWDNGIGAHAGTVFQPNATFARYSLASMRQEQYSQEFQLVGDAGRLQYVAGLFYYHESGDDDAWSPNTMRWNADGTVATPLPSLEAGARAPFPDRASTAKADSYAVYGQASWNPPVLDDMLRLTLGGRFTHDKKSGRLYKVNGADTPYSFTFSKDHFDPQVTVTFDPSRDVQLYGKWGTAYRAGGANSRSLTYRAYGPEKVSTFEAGLKTSFWDRRGRFNIAAYTTRYTDIQIDFYAPNTGTNRTTTETLNAPGHGRIKGIEVDASLAPLPGLTLSASYAYTDARLPQSVNPFLPAGSPRQTIYVTSTPKHAGSAAIDYTLPLAGETELRMHLDANAASRFHAVAGEDTLSDKSFIVNGRLALAGIGLSRGAKLELALWSRNLFNEQHVFYRSRAAYSVAGEYGIFNEPRTFGIDGTLRF</sequence>
<evidence type="ECO:0000256" key="6">
    <source>
        <dbReference type="ARBA" id="ARBA00023004"/>
    </source>
</evidence>
<keyword evidence="7" id="KW-0406">Ion transport</keyword>
<evidence type="ECO:0000259" key="15">
    <source>
        <dbReference type="Pfam" id="PF07715"/>
    </source>
</evidence>
<keyword evidence="3 11" id="KW-1134">Transmembrane beta strand</keyword>
<evidence type="ECO:0000256" key="1">
    <source>
        <dbReference type="ARBA" id="ARBA00004571"/>
    </source>
</evidence>
<evidence type="ECO:0000256" key="2">
    <source>
        <dbReference type="ARBA" id="ARBA00022448"/>
    </source>
</evidence>
<dbReference type="PROSITE" id="PS52016">
    <property type="entry name" value="TONB_DEPENDENT_REC_3"/>
    <property type="match status" value="1"/>
</dbReference>
<comment type="similarity">
    <text evidence="11 12">Belongs to the TonB-dependent receptor family.</text>
</comment>
<dbReference type="InterPro" id="IPR039426">
    <property type="entry name" value="TonB-dep_rcpt-like"/>
</dbReference>
<comment type="subcellular location">
    <subcellularLocation>
        <location evidence="1 11">Cell outer membrane</location>
        <topology evidence="1 11">Multi-pass membrane protein</topology>
    </subcellularLocation>
</comment>
<evidence type="ECO:0000256" key="10">
    <source>
        <dbReference type="ARBA" id="ARBA00023237"/>
    </source>
</evidence>
<accession>T0I7B0</accession>
<dbReference type="GO" id="GO:0006826">
    <property type="term" value="P:iron ion transport"/>
    <property type="evidence" value="ECO:0007669"/>
    <property type="project" value="UniProtKB-KW"/>
</dbReference>
<dbReference type="InterPro" id="IPR000531">
    <property type="entry name" value="Beta-barrel_TonB"/>
</dbReference>
<evidence type="ECO:0000256" key="9">
    <source>
        <dbReference type="ARBA" id="ARBA00023136"/>
    </source>
</evidence>
<evidence type="ECO:0000256" key="12">
    <source>
        <dbReference type="RuleBase" id="RU003357"/>
    </source>
</evidence>
<reference evidence="16 17" key="1">
    <citation type="journal article" date="2013" name="Genome Announc.">
        <title>Draft Genome Sequence of Sphingobium quisquiliarum Strain P25T, a Novel Hexachlorocyclohexane (HCH)-Degrading Bacterium Isolated from an HCH Dumpsite.</title>
        <authorList>
            <person name="Kumar Singh A."/>
            <person name="Sangwan N."/>
            <person name="Sharma A."/>
            <person name="Gupta V."/>
            <person name="Khurana J.P."/>
            <person name="Lal R."/>
        </authorList>
    </citation>
    <scope>NUCLEOTIDE SEQUENCE [LARGE SCALE GENOMIC DNA]</scope>
    <source>
        <strain evidence="16 17">P25</strain>
    </source>
</reference>
<dbReference type="PANTHER" id="PTHR32552">
    <property type="entry name" value="FERRICHROME IRON RECEPTOR-RELATED"/>
    <property type="match status" value="1"/>
</dbReference>
<dbReference type="Pfam" id="PF00593">
    <property type="entry name" value="TonB_dep_Rec_b-barrel"/>
    <property type="match status" value="1"/>
</dbReference>
<dbReference type="GO" id="GO:0009279">
    <property type="term" value="C:cell outer membrane"/>
    <property type="evidence" value="ECO:0007669"/>
    <property type="project" value="UniProtKB-SubCell"/>
</dbReference>
<proteinExistence type="inferred from homology"/>
<dbReference type="PANTHER" id="PTHR32552:SF81">
    <property type="entry name" value="TONB-DEPENDENT OUTER MEMBRANE RECEPTOR"/>
    <property type="match status" value="1"/>
</dbReference>
<keyword evidence="8 12" id="KW-0798">TonB box</keyword>
<keyword evidence="13" id="KW-0732">Signal</keyword>
<evidence type="ECO:0000313" key="16">
    <source>
        <dbReference type="EMBL" id="EQB05519.1"/>
    </source>
</evidence>
<evidence type="ECO:0000256" key="5">
    <source>
        <dbReference type="ARBA" id="ARBA00022692"/>
    </source>
</evidence>
<evidence type="ECO:0000256" key="4">
    <source>
        <dbReference type="ARBA" id="ARBA00022496"/>
    </source>
</evidence>
<evidence type="ECO:0000259" key="14">
    <source>
        <dbReference type="Pfam" id="PF00593"/>
    </source>
</evidence>
<dbReference type="Proteomes" id="UP000015525">
    <property type="component" value="Unassembled WGS sequence"/>
</dbReference>
<dbReference type="SUPFAM" id="SSF56935">
    <property type="entry name" value="Porins"/>
    <property type="match status" value="1"/>
</dbReference>
<dbReference type="InterPro" id="IPR012910">
    <property type="entry name" value="Plug_dom"/>
</dbReference>